<feature type="domain" description="DUF1468" evidence="3">
    <location>
        <begin position="55"/>
        <end position="235"/>
    </location>
</feature>
<evidence type="ECO:0000256" key="1">
    <source>
        <dbReference type="SAM" id="MobiDB-lite"/>
    </source>
</evidence>
<name>A0ABY4FS42_9MICO</name>
<protein>
    <submittedName>
        <fullName evidence="4">Tripartite tricarboxylate transporter TctB family protein</fullName>
    </submittedName>
</protein>
<keyword evidence="2" id="KW-0812">Transmembrane</keyword>
<feature type="compositionally biased region" description="Low complexity" evidence="1">
    <location>
        <begin position="14"/>
        <end position="29"/>
    </location>
</feature>
<keyword evidence="2" id="KW-0472">Membrane</keyword>
<organism evidence="4 5">
    <name type="scientific">Leucobacter rhizosphaerae</name>
    <dbReference type="NCBI Taxonomy" id="2932245"/>
    <lineage>
        <taxon>Bacteria</taxon>
        <taxon>Bacillati</taxon>
        <taxon>Actinomycetota</taxon>
        <taxon>Actinomycetes</taxon>
        <taxon>Micrococcales</taxon>
        <taxon>Microbacteriaceae</taxon>
        <taxon>Leucobacter</taxon>
    </lineage>
</organism>
<dbReference type="Pfam" id="PF07331">
    <property type="entry name" value="TctB"/>
    <property type="match status" value="1"/>
</dbReference>
<dbReference type="InterPro" id="IPR009936">
    <property type="entry name" value="DUF1468"/>
</dbReference>
<reference evidence="4 5" key="1">
    <citation type="submission" date="2022-04" db="EMBL/GenBank/DDBJ databases">
        <title>Leucobacter sp. isolated from rhizosphere of onion.</title>
        <authorList>
            <person name="Won M."/>
            <person name="Lee C.-M."/>
            <person name="Woen H.-Y."/>
            <person name="Kwon S.-W."/>
        </authorList>
    </citation>
    <scope>NUCLEOTIDE SEQUENCE [LARGE SCALE GENOMIC DNA]</scope>
    <source>
        <strain evidence="4 5">H25R-14</strain>
    </source>
</reference>
<dbReference type="RefSeq" id="WP_244683957.1">
    <property type="nucleotide sequence ID" value="NZ_CP095043.1"/>
</dbReference>
<gene>
    <name evidence="4" type="ORF">MUN76_08620</name>
</gene>
<evidence type="ECO:0000259" key="3">
    <source>
        <dbReference type="Pfam" id="PF07331"/>
    </source>
</evidence>
<feature type="region of interest" description="Disordered" evidence="1">
    <location>
        <begin position="1"/>
        <end position="37"/>
    </location>
</feature>
<feature type="transmembrane region" description="Helical" evidence="2">
    <location>
        <begin position="54"/>
        <end position="75"/>
    </location>
</feature>
<feature type="transmembrane region" description="Helical" evidence="2">
    <location>
        <begin position="169"/>
        <end position="200"/>
    </location>
</feature>
<evidence type="ECO:0000313" key="4">
    <source>
        <dbReference type="EMBL" id="UOQ59120.1"/>
    </source>
</evidence>
<feature type="transmembrane region" description="Helical" evidence="2">
    <location>
        <begin position="212"/>
        <end position="239"/>
    </location>
</feature>
<evidence type="ECO:0000313" key="5">
    <source>
        <dbReference type="Proteomes" id="UP000831775"/>
    </source>
</evidence>
<evidence type="ECO:0000256" key="2">
    <source>
        <dbReference type="SAM" id="Phobius"/>
    </source>
</evidence>
<dbReference type="Proteomes" id="UP000831775">
    <property type="component" value="Chromosome"/>
</dbReference>
<feature type="transmembrane region" description="Helical" evidence="2">
    <location>
        <begin position="87"/>
        <end position="108"/>
    </location>
</feature>
<keyword evidence="2" id="KW-1133">Transmembrane helix</keyword>
<dbReference type="EMBL" id="CP095043">
    <property type="protein sequence ID" value="UOQ59120.1"/>
    <property type="molecule type" value="Genomic_DNA"/>
</dbReference>
<sequence>MTPSQRNMAEAPGTASTPTTEPPNTEAPATEPPPNTEAIRVQRTPRWFTGRSELIVAGGVLVLAGVLAVGTATMQVPPDTAWPGPQFFPTIVTAFLAIAGVGLAVDVLRTSRRAHIAGDPAEVSDEMLQELGGIDATSEVRVVSPEEIVEREAAAGQSAPAQGADLTTVLIVVGILAAFILLLPILGWLIASAALFWAMAWAFGSKRPLFDIALAALIAGIVQLAFSAGLGLSLPAGLLEGVFAWIS</sequence>
<proteinExistence type="predicted"/>
<accession>A0ABY4FS42</accession>
<keyword evidence="5" id="KW-1185">Reference proteome</keyword>